<name>A0A553UZJ9_9HELI</name>
<gene>
    <name evidence="1" type="ORF">FNE76_03585</name>
</gene>
<organism evidence="1 2">
    <name type="scientific">Helicobacter mehlei</name>
    <dbReference type="NCBI Taxonomy" id="2316080"/>
    <lineage>
        <taxon>Bacteria</taxon>
        <taxon>Pseudomonadati</taxon>
        <taxon>Campylobacterota</taxon>
        <taxon>Epsilonproteobacteria</taxon>
        <taxon>Campylobacterales</taxon>
        <taxon>Helicobacteraceae</taxon>
        <taxon>Helicobacter</taxon>
    </lineage>
</organism>
<protein>
    <submittedName>
        <fullName evidence="1">Uncharacterized protein</fullName>
    </submittedName>
</protein>
<dbReference type="AlphaFoldDB" id="A0A553UZJ9"/>
<dbReference type="EMBL" id="VKGC01000006">
    <property type="protein sequence ID" value="TSA85610.1"/>
    <property type="molecule type" value="Genomic_DNA"/>
</dbReference>
<accession>A0A553UZJ9</accession>
<reference evidence="2" key="2">
    <citation type="submission" date="2019-07" db="EMBL/GenBank/DDBJ databases">
        <title>Helicobacter labacensis sp. nov., Helicobacter mehlei sp. nov. and Helicobacter vulpis sp. nov., isolated from gastric mucosa of red fox (Vulpis vulpis).</title>
        <authorList>
            <person name="Papic B."/>
        </authorList>
    </citation>
    <scope>NUCLEOTIDE SEQUENCE [LARGE SCALE GENOMIC DNA]</scope>
    <source>
        <strain evidence="2">L8b</strain>
    </source>
</reference>
<dbReference type="OrthoDB" id="5339222at2"/>
<keyword evidence="2" id="KW-1185">Reference proteome</keyword>
<reference evidence="1 2" key="3">
    <citation type="submission" date="2019-07" db="EMBL/GenBank/DDBJ databases">
        <authorList>
            <person name="Papic B."/>
        </authorList>
    </citation>
    <scope>NUCLEOTIDE SEQUENCE [LARGE SCALE GENOMIC DNA]</scope>
    <source>
        <strain evidence="1 2">L8b</strain>
    </source>
</reference>
<sequence length="173" mass="19993">MGHFKQLCNQHGHFTRLVACSLPIEYAPYQEVHASEYESLGSSDAIQAPDWEVFYGKDREDVILRALSEIYAKLNHLEQMMSEQQIAYLPLESQSTLEVLGHGILGTTKAGFEPSQTYYMRFKLPHMPYKRIPLIARAFDLHLLHITRMHPRDVKDFDGFIAKRELESLKKAD</sequence>
<evidence type="ECO:0000313" key="1">
    <source>
        <dbReference type="EMBL" id="TSA85610.1"/>
    </source>
</evidence>
<evidence type="ECO:0000313" key="2">
    <source>
        <dbReference type="Proteomes" id="UP000319322"/>
    </source>
</evidence>
<reference evidence="1 2" key="1">
    <citation type="submission" date="2019-07" db="EMBL/GenBank/DDBJ databases">
        <title>Helicobacter labacensis sp. nov., Helicobacter mehlei sp. nov. and Helicobacter vulpis sp. nov., isolated from gastric mucosa of red fox (Vulpis vulpis).</title>
        <authorList>
            <person name="Kusar D."/>
            <person name="Gruntar I."/>
            <person name="Pate M."/>
            <person name="Zajc U."/>
            <person name="Ocepek M."/>
        </authorList>
    </citation>
    <scope>NUCLEOTIDE SEQUENCE [LARGE SCALE GENOMIC DNA]</scope>
    <source>
        <strain evidence="1 2">L8b</strain>
    </source>
</reference>
<dbReference type="Proteomes" id="UP000319322">
    <property type="component" value="Unassembled WGS sequence"/>
</dbReference>
<comment type="caution">
    <text evidence="1">The sequence shown here is derived from an EMBL/GenBank/DDBJ whole genome shotgun (WGS) entry which is preliminary data.</text>
</comment>
<proteinExistence type="predicted"/>